<evidence type="ECO:0000313" key="2">
    <source>
        <dbReference type="Proteomes" id="UP000525336"/>
    </source>
</evidence>
<name>A0A7Y4DTE1_9VIBR</name>
<evidence type="ECO:0000313" key="1">
    <source>
        <dbReference type="EMBL" id="NOH35994.1"/>
    </source>
</evidence>
<dbReference type="AlphaFoldDB" id="A0A7Y4DTE1"/>
<reference evidence="1 2" key="1">
    <citation type="submission" date="2019-09" db="EMBL/GenBank/DDBJ databases">
        <title>Draft genome sequencing and comparative genomics of hatchery-associated Vibrios.</title>
        <authorList>
            <person name="Kehlet-Delgado H."/>
            <person name="Mueller R.S."/>
        </authorList>
    </citation>
    <scope>NUCLEOTIDE SEQUENCE [LARGE SCALE GENOMIC DNA]</scope>
    <source>
        <strain evidence="1 2">00-90-10</strain>
    </source>
</reference>
<proteinExistence type="predicted"/>
<gene>
    <name evidence="1" type="ORF">F0245_21990</name>
</gene>
<dbReference type="RefSeq" id="WP_171369233.1">
    <property type="nucleotide sequence ID" value="NZ_VTXW01000033.1"/>
</dbReference>
<dbReference type="EMBL" id="VTXW01000033">
    <property type="protein sequence ID" value="NOH35994.1"/>
    <property type="molecule type" value="Genomic_DNA"/>
</dbReference>
<protein>
    <submittedName>
        <fullName evidence="1">Uncharacterized protein</fullName>
    </submittedName>
</protein>
<sequence>MFAQSDVRVDIHWIEDESTCEYDWIRTPMGIMAVEHHRIFSSLISRFPIEQLKTDCTQNNNVQEAFLSHLTLSGEGSEVYSLFHRLSAQAKPDDRNLFISVRFTVHNGTRSYVFRGALSSCYANSILNQPKANDEPKMKNVQVTLPICIAQTQVSMKEMAHLAVGDVILFDTADINTKGIGSLIIGGKTFQGVTVDGIQGRYRIQI</sequence>
<comment type="caution">
    <text evidence="1">The sequence shown here is derived from an EMBL/GenBank/DDBJ whole genome shotgun (WGS) entry which is preliminary data.</text>
</comment>
<organism evidence="1 2">
    <name type="scientific">Vibrio chagasii</name>
    <dbReference type="NCBI Taxonomy" id="170679"/>
    <lineage>
        <taxon>Bacteria</taxon>
        <taxon>Pseudomonadati</taxon>
        <taxon>Pseudomonadota</taxon>
        <taxon>Gammaproteobacteria</taxon>
        <taxon>Vibrionales</taxon>
        <taxon>Vibrionaceae</taxon>
        <taxon>Vibrio</taxon>
    </lineage>
</organism>
<dbReference type="Proteomes" id="UP000525336">
    <property type="component" value="Unassembled WGS sequence"/>
</dbReference>
<accession>A0A7Y4DTE1</accession>